<sequence length="88" mass="9791">KPRARIESQNRSPLNVNSTATFRCIVHGNPEPQLKWFANSMDLASLTSPTINIPLSKHVHNHSIGCTAINSVGMTNTSIRLLIRCKHF</sequence>
<dbReference type="Pfam" id="PF13927">
    <property type="entry name" value="Ig_3"/>
    <property type="match status" value="1"/>
</dbReference>
<proteinExistence type="predicted"/>
<feature type="non-terminal residue" evidence="2">
    <location>
        <position position="1"/>
    </location>
</feature>
<dbReference type="InterPro" id="IPR007110">
    <property type="entry name" value="Ig-like_dom"/>
</dbReference>
<dbReference type="PROSITE" id="PS50835">
    <property type="entry name" value="IG_LIKE"/>
    <property type="match status" value="1"/>
</dbReference>
<dbReference type="Gene3D" id="2.60.40.10">
    <property type="entry name" value="Immunoglobulins"/>
    <property type="match status" value="1"/>
</dbReference>
<dbReference type="SUPFAM" id="SSF48726">
    <property type="entry name" value="Immunoglobulin"/>
    <property type="match status" value="1"/>
</dbReference>
<gene>
    <name evidence="2" type="ORF">GIL414_LOCUS61725</name>
</gene>
<dbReference type="InterPro" id="IPR013783">
    <property type="entry name" value="Ig-like_fold"/>
</dbReference>
<name>A0A8S3EM55_9BILA</name>
<dbReference type="Proteomes" id="UP000681720">
    <property type="component" value="Unassembled WGS sequence"/>
</dbReference>
<dbReference type="InterPro" id="IPR036179">
    <property type="entry name" value="Ig-like_dom_sf"/>
</dbReference>
<organism evidence="2 3">
    <name type="scientific">Rotaria magnacalcarata</name>
    <dbReference type="NCBI Taxonomy" id="392030"/>
    <lineage>
        <taxon>Eukaryota</taxon>
        <taxon>Metazoa</taxon>
        <taxon>Spiralia</taxon>
        <taxon>Gnathifera</taxon>
        <taxon>Rotifera</taxon>
        <taxon>Eurotatoria</taxon>
        <taxon>Bdelloidea</taxon>
        <taxon>Philodinida</taxon>
        <taxon>Philodinidae</taxon>
        <taxon>Rotaria</taxon>
    </lineage>
</organism>
<evidence type="ECO:0000313" key="2">
    <source>
        <dbReference type="EMBL" id="CAF5081145.1"/>
    </source>
</evidence>
<protein>
    <recommendedName>
        <fullName evidence="1">Ig-like domain-containing protein</fullName>
    </recommendedName>
</protein>
<accession>A0A8S3EM55</accession>
<evidence type="ECO:0000313" key="3">
    <source>
        <dbReference type="Proteomes" id="UP000681720"/>
    </source>
</evidence>
<reference evidence="2" key="1">
    <citation type="submission" date="2021-02" db="EMBL/GenBank/DDBJ databases">
        <authorList>
            <person name="Nowell W R."/>
        </authorList>
    </citation>
    <scope>NUCLEOTIDE SEQUENCE</scope>
</reference>
<comment type="caution">
    <text evidence="2">The sequence shown here is derived from an EMBL/GenBank/DDBJ whole genome shotgun (WGS) entry which is preliminary data.</text>
</comment>
<dbReference type="EMBL" id="CAJOBJ010243959">
    <property type="protein sequence ID" value="CAF5081145.1"/>
    <property type="molecule type" value="Genomic_DNA"/>
</dbReference>
<dbReference type="AlphaFoldDB" id="A0A8S3EM55"/>
<feature type="domain" description="Ig-like" evidence="1">
    <location>
        <begin position="2"/>
        <end position="82"/>
    </location>
</feature>
<evidence type="ECO:0000259" key="1">
    <source>
        <dbReference type="PROSITE" id="PS50835"/>
    </source>
</evidence>